<accession>A0A855ME17</accession>
<organism evidence="1">
    <name type="scientific">Pectobacterium versatile</name>
    <dbReference type="NCBI Taxonomy" id="2488639"/>
    <lineage>
        <taxon>Bacteria</taxon>
        <taxon>Pseudomonadati</taxon>
        <taxon>Pseudomonadota</taxon>
        <taxon>Gammaproteobacteria</taxon>
        <taxon>Enterobacterales</taxon>
        <taxon>Pectobacteriaceae</taxon>
        <taxon>Pectobacterium</taxon>
    </lineage>
</organism>
<dbReference type="Gene3D" id="2.30.40.10">
    <property type="entry name" value="Urease, subunit C, domain 1"/>
    <property type="match status" value="1"/>
</dbReference>
<comment type="caution">
    <text evidence="1">The sequence shown here is derived from an EMBL/GenBank/DDBJ whole genome shotgun (WGS) entry which is preliminary data.</text>
</comment>
<evidence type="ECO:0000313" key="1">
    <source>
        <dbReference type="EMBL" id="POY49003.1"/>
    </source>
</evidence>
<protein>
    <submittedName>
        <fullName evidence="1">Phosphonate metabolism protein PhnM</fullName>
    </submittedName>
</protein>
<dbReference type="GO" id="GO:0016810">
    <property type="term" value="F:hydrolase activity, acting on carbon-nitrogen (but not peptide) bonds"/>
    <property type="evidence" value="ECO:0007669"/>
    <property type="project" value="InterPro"/>
</dbReference>
<gene>
    <name evidence="1" type="ORF">F131LOC_03173</name>
</gene>
<dbReference type="SUPFAM" id="SSF51338">
    <property type="entry name" value="Composite domain of metallo-dependent hydrolases"/>
    <property type="match status" value="1"/>
</dbReference>
<sequence length="95" mass="10561">MIINNVNMVLSREIIHGSLEVRNGVIHHISDRPSRHPGALDGEQAWLLPGLVELHTDNLDKCFTPRPSVHWRVHAAALKKGGEPTCCSSNGMRHK</sequence>
<dbReference type="AlphaFoldDB" id="A0A855ME17"/>
<dbReference type="Gene3D" id="3.20.20.140">
    <property type="entry name" value="Metal-dependent hydrolases"/>
    <property type="match status" value="1"/>
</dbReference>
<proteinExistence type="predicted"/>
<dbReference type="EMBL" id="PDVW01000020">
    <property type="protein sequence ID" value="POY49003.1"/>
    <property type="molecule type" value="Genomic_DNA"/>
</dbReference>
<reference evidence="1" key="1">
    <citation type="submission" date="2017-12" db="EMBL/GenBank/DDBJ databases">
        <title>First report on the novel genomospecies/subspecies of Pectobacterium carotovorum in Russia.</title>
        <authorList>
            <person name="Shirshikov F.V."/>
            <person name="Miroshnikov K."/>
            <person name="Toshakov S.V."/>
            <person name="Kabanova A.P."/>
            <person name="Barannik A.P."/>
            <person name="Shneider M."/>
            <person name="Ignatov A.N."/>
            <person name="Miroshnikov K.A."/>
        </authorList>
    </citation>
    <scope>NUCLEOTIDE SEQUENCE [LARGE SCALE GENOMIC DNA]</scope>
    <source>
        <strain evidence="1">F131</strain>
    </source>
</reference>
<dbReference type="InterPro" id="IPR011059">
    <property type="entry name" value="Metal-dep_hydrolase_composite"/>
</dbReference>
<name>A0A855ME17_9GAMM</name>